<name>A0A0C1Z7B8_9BACT</name>
<gene>
    <name evidence="2" type="ORF">DB30_07982</name>
</gene>
<dbReference type="Proteomes" id="UP000031599">
    <property type="component" value="Unassembled WGS sequence"/>
</dbReference>
<keyword evidence="1" id="KW-0812">Transmembrane</keyword>
<keyword evidence="1" id="KW-1133">Transmembrane helix</keyword>
<organism evidence="2 3">
    <name type="scientific">Enhygromyxa salina</name>
    <dbReference type="NCBI Taxonomy" id="215803"/>
    <lineage>
        <taxon>Bacteria</taxon>
        <taxon>Pseudomonadati</taxon>
        <taxon>Myxococcota</taxon>
        <taxon>Polyangia</taxon>
        <taxon>Nannocystales</taxon>
        <taxon>Nannocystaceae</taxon>
        <taxon>Enhygromyxa</taxon>
    </lineage>
</organism>
<accession>A0A0C1Z7B8</accession>
<protein>
    <submittedName>
        <fullName evidence="2">Uncharacterized protein</fullName>
    </submittedName>
</protein>
<keyword evidence="1" id="KW-0472">Membrane</keyword>
<feature type="transmembrane region" description="Helical" evidence="1">
    <location>
        <begin position="28"/>
        <end position="49"/>
    </location>
</feature>
<comment type="caution">
    <text evidence="2">The sequence shown here is derived from an EMBL/GenBank/DDBJ whole genome shotgun (WGS) entry which is preliminary data.</text>
</comment>
<reference evidence="2 3" key="1">
    <citation type="submission" date="2014-12" db="EMBL/GenBank/DDBJ databases">
        <title>Genome assembly of Enhygromyxa salina DSM 15201.</title>
        <authorList>
            <person name="Sharma G."/>
            <person name="Subramanian S."/>
        </authorList>
    </citation>
    <scope>NUCLEOTIDE SEQUENCE [LARGE SCALE GENOMIC DNA]</scope>
    <source>
        <strain evidence="2 3">DSM 15201</strain>
    </source>
</reference>
<dbReference type="EMBL" id="JMCC02000093">
    <property type="protein sequence ID" value="KIG13534.1"/>
    <property type="molecule type" value="Genomic_DNA"/>
</dbReference>
<dbReference type="AlphaFoldDB" id="A0A0C1Z7B8"/>
<sequence length="54" mass="5746">MKIATIFGAIASLLFSVALWFTGHKDQGVFVGLWVPSILALGAFTLAGWGRHDG</sequence>
<evidence type="ECO:0000313" key="2">
    <source>
        <dbReference type="EMBL" id="KIG13534.1"/>
    </source>
</evidence>
<evidence type="ECO:0000313" key="3">
    <source>
        <dbReference type="Proteomes" id="UP000031599"/>
    </source>
</evidence>
<evidence type="ECO:0000256" key="1">
    <source>
        <dbReference type="SAM" id="Phobius"/>
    </source>
</evidence>
<proteinExistence type="predicted"/>